<dbReference type="InterPro" id="IPR006527">
    <property type="entry name" value="F-box-assoc_dom_typ1"/>
</dbReference>
<organism evidence="2 3">
    <name type="scientific">Brassica carinata</name>
    <name type="common">Ethiopian mustard</name>
    <name type="synonym">Abyssinian cabbage</name>
    <dbReference type="NCBI Taxonomy" id="52824"/>
    <lineage>
        <taxon>Eukaryota</taxon>
        <taxon>Viridiplantae</taxon>
        <taxon>Streptophyta</taxon>
        <taxon>Embryophyta</taxon>
        <taxon>Tracheophyta</taxon>
        <taxon>Spermatophyta</taxon>
        <taxon>Magnoliopsida</taxon>
        <taxon>eudicotyledons</taxon>
        <taxon>Gunneridae</taxon>
        <taxon>Pentapetalae</taxon>
        <taxon>rosids</taxon>
        <taxon>malvids</taxon>
        <taxon>Brassicales</taxon>
        <taxon>Brassicaceae</taxon>
        <taxon>Brassiceae</taxon>
        <taxon>Brassica</taxon>
    </lineage>
</organism>
<dbReference type="NCBIfam" id="TIGR01640">
    <property type="entry name" value="F_box_assoc_1"/>
    <property type="match status" value="1"/>
</dbReference>
<dbReference type="InterPro" id="IPR001810">
    <property type="entry name" value="F-box_dom"/>
</dbReference>
<dbReference type="CDD" id="cd22157">
    <property type="entry name" value="F-box_AtFBW1-like"/>
    <property type="match status" value="1"/>
</dbReference>
<evidence type="ECO:0000313" key="2">
    <source>
        <dbReference type="EMBL" id="KAG2261779.1"/>
    </source>
</evidence>
<evidence type="ECO:0000313" key="3">
    <source>
        <dbReference type="Proteomes" id="UP000886595"/>
    </source>
</evidence>
<dbReference type="PANTHER" id="PTHR31672">
    <property type="entry name" value="BNACNNG10540D PROTEIN"/>
    <property type="match status" value="1"/>
</dbReference>
<dbReference type="Gene3D" id="1.20.1280.50">
    <property type="match status" value="1"/>
</dbReference>
<dbReference type="SUPFAM" id="SSF81383">
    <property type="entry name" value="F-box domain"/>
    <property type="match status" value="1"/>
</dbReference>
<feature type="domain" description="F-box" evidence="1">
    <location>
        <begin position="1"/>
        <end position="44"/>
    </location>
</feature>
<gene>
    <name evidence="2" type="ORF">Bca52824_068858</name>
</gene>
<reference evidence="2 3" key="1">
    <citation type="submission" date="2020-02" db="EMBL/GenBank/DDBJ databases">
        <authorList>
            <person name="Ma Q."/>
            <person name="Huang Y."/>
            <person name="Song X."/>
            <person name="Pei D."/>
        </authorList>
    </citation>
    <scope>NUCLEOTIDE SEQUENCE [LARGE SCALE GENOMIC DNA]</scope>
    <source>
        <strain evidence="2">Sxm20200214</strain>
        <tissue evidence="2">Leaf</tissue>
    </source>
</reference>
<accession>A0A8X7U1M4</accession>
<dbReference type="EMBL" id="JAAMPC010000014">
    <property type="protein sequence ID" value="KAG2261779.1"/>
    <property type="molecule type" value="Genomic_DNA"/>
</dbReference>
<dbReference type="PANTHER" id="PTHR31672:SF13">
    <property type="entry name" value="F-BOX PROTEIN CPR30-LIKE"/>
    <property type="match status" value="1"/>
</dbReference>
<dbReference type="Pfam" id="PF07734">
    <property type="entry name" value="FBA_1"/>
    <property type="match status" value="1"/>
</dbReference>
<dbReference type="SMART" id="SM00256">
    <property type="entry name" value="FBOX"/>
    <property type="match status" value="1"/>
</dbReference>
<dbReference type="Pfam" id="PF00646">
    <property type="entry name" value="F-box"/>
    <property type="match status" value="1"/>
</dbReference>
<dbReference type="OrthoDB" id="1062474at2759"/>
<dbReference type="Proteomes" id="UP000886595">
    <property type="component" value="Unassembled WGS sequence"/>
</dbReference>
<dbReference type="PROSITE" id="PS50181">
    <property type="entry name" value="FBOX"/>
    <property type="match status" value="1"/>
</dbReference>
<keyword evidence="3" id="KW-1185">Reference proteome</keyword>
<dbReference type="InterPro" id="IPR017451">
    <property type="entry name" value="F-box-assoc_interact_dom"/>
</dbReference>
<comment type="caution">
    <text evidence="2">The sequence shown here is derived from an EMBL/GenBank/DDBJ whole genome shotgun (WGS) entry which is preliminary data.</text>
</comment>
<protein>
    <recommendedName>
        <fullName evidence="1">F-box domain-containing protein</fullName>
    </recommendedName>
</protein>
<dbReference type="InterPro" id="IPR036047">
    <property type="entry name" value="F-box-like_dom_sf"/>
</dbReference>
<dbReference type="InterPro" id="IPR050796">
    <property type="entry name" value="SCF_F-box_component"/>
</dbReference>
<dbReference type="AlphaFoldDB" id="A0A8X7U1M4"/>
<evidence type="ECO:0000259" key="1">
    <source>
        <dbReference type="PROSITE" id="PS50181"/>
    </source>
</evidence>
<sequence>MSDLPRDLVEEILSKLPFTCMRAVRLTCKNWNTLSKTPSFMEKHIGEETSRECRVIMMMDNEVSLIGVNFSGIHNKVNPSIEHTGKLIMRYNNSTNSKLVDELFHCDGLLLFVMNDRKQRLLVWNPYCGQHKWIQPISYNRKWEAYAMGYEKKDKSRSHKILRIMDENIGPNNIGPYEMYDFKSDSWKVLAIKTPLEGDIIFRGNALSLKGDAYWVASEKQGGPMEKKKFLIGFDFTKERLGPRLSLPHGTYYRDVVILASGREREIALLFHKGGTSEMEIWVTTKITPNTISWSKSLAVDMRPFITGYSWFFNYSRRNFIDEEKKVVVVISKDENRTRNVAYIIGEDGYFRKVDLGEVRSNYYWPLVCSYVPSSAHISSSFLLT</sequence>
<name>A0A8X7U1M4_BRACI</name>
<proteinExistence type="predicted"/>